<evidence type="ECO:0000256" key="1">
    <source>
        <dbReference type="SAM" id="MobiDB-lite"/>
    </source>
</evidence>
<protein>
    <submittedName>
        <fullName evidence="2">Uncharacterized protein</fullName>
    </submittedName>
</protein>
<reference evidence="2" key="1">
    <citation type="submission" date="2022-07" db="EMBL/GenBank/DDBJ databases">
        <title>Genome analysis of Parmales, a sister group of diatoms, reveals the evolutionary specialization of diatoms from phago-mixotrophs to photoautotrophs.</title>
        <authorList>
            <person name="Ban H."/>
            <person name="Sato S."/>
            <person name="Yoshikawa S."/>
            <person name="Kazumasa Y."/>
            <person name="Nakamura Y."/>
            <person name="Ichinomiya M."/>
            <person name="Saitoh K."/>
            <person name="Sato N."/>
            <person name="Blanc-Mathieu R."/>
            <person name="Endo H."/>
            <person name="Kuwata A."/>
            <person name="Ogata H."/>
        </authorList>
    </citation>
    <scope>NUCLEOTIDE SEQUENCE</scope>
</reference>
<proteinExistence type="predicted"/>
<sequence>MQDPSNSEVTGFWQPSVETSPFTLFPPYPDSEGSGASNSELDPAPVGGVEGGGNEGLNGRNEGLYGVGEDIGESSVGIDRPDEAKNVGATNEPSEGAKGGRNEPRNSVESTVEQYVDSVDSDNDTMDHFRSSLMSENAQLRGMLEDAKVIISSLKEKVNRRGDRGGDRGGEG</sequence>
<dbReference type="Proteomes" id="UP001165082">
    <property type="component" value="Unassembled WGS sequence"/>
</dbReference>
<keyword evidence="3" id="KW-1185">Reference proteome</keyword>
<organism evidence="2 3">
    <name type="scientific">Triparma retinervis</name>
    <dbReference type="NCBI Taxonomy" id="2557542"/>
    <lineage>
        <taxon>Eukaryota</taxon>
        <taxon>Sar</taxon>
        <taxon>Stramenopiles</taxon>
        <taxon>Ochrophyta</taxon>
        <taxon>Bolidophyceae</taxon>
        <taxon>Parmales</taxon>
        <taxon>Triparmaceae</taxon>
        <taxon>Triparma</taxon>
    </lineage>
</organism>
<accession>A0A9W7A1U4</accession>
<evidence type="ECO:0000313" key="3">
    <source>
        <dbReference type="Proteomes" id="UP001165082"/>
    </source>
</evidence>
<name>A0A9W7A1U4_9STRA</name>
<evidence type="ECO:0000313" key="2">
    <source>
        <dbReference type="EMBL" id="GMH62521.1"/>
    </source>
</evidence>
<feature type="non-terminal residue" evidence="2">
    <location>
        <position position="172"/>
    </location>
</feature>
<feature type="region of interest" description="Disordered" evidence="1">
    <location>
        <begin position="1"/>
        <end position="111"/>
    </location>
</feature>
<dbReference type="EMBL" id="BRXZ01005239">
    <property type="protein sequence ID" value="GMH62521.1"/>
    <property type="molecule type" value="Genomic_DNA"/>
</dbReference>
<dbReference type="AlphaFoldDB" id="A0A9W7A1U4"/>
<gene>
    <name evidence="2" type="ORF">TrRE_jg5524</name>
</gene>
<comment type="caution">
    <text evidence="2">The sequence shown here is derived from an EMBL/GenBank/DDBJ whole genome shotgun (WGS) entry which is preliminary data.</text>
</comment>